<feature type="transmembrane region" description="Helical" evidence="6">
    <location>
        <begin position="79"/>
        <end position="100"/>
    </location>
</feature>
<feature type="transmembrane region" description="Helical" evidence="6">
    <location>
        <begin position="112"/>
        <end position="130"/>
    </location>
</feature>
<dbReference type="GO" id="GO:0016020">
    <property type="term" value="C:membrane"/>
    <property type="evidence" value="ECO:0007669"/>
    <property type="project" value="UniProtKB-SubCell"/>
</dbReference>
<evidence type="ECO:0000256" key="5">
    <source>
        <dbReference type="ARBA" id="ARBA00038359"/>
    </source>
</evidence>
<dbReference type="InterPro" id="IPR049326">
    <property type="entry name" value="Rhodopsin_dom_fungi"/>
</dbReference>
<dbReference type="Pfam" id="PF20684">
    <property type="entry name" value="Fung_rhodopsin"/>
    <property type="match status" value="1"/>
</dbReference>
<dbReference type="InterPro" id="IPR052337">
    <property type="entry name" value="SAT4-like"/>
</dbReference>
<protein>
    <recommendedName>
        <fullName evidence="7">Rhodopsin domain-containing protein</fullName>
    </recommendedName>
</protein>
<proteinExistence type="inferred from homology"/>
<evidence type="ECO:0000256" key="6">
    <source>
        <dbReference type="SAM" id="Phobius"/>
    </source>
</evidence>
<keyword evidence="2 6" id="KW-0812">Transmembrane</keyword>
<reference evidence="9" key="1">
    <citation type="journal article" date="2017" name="Nat. Microbiol.">
        <title>Global analysis of biosynthetic gene clusters reveals vast potential of secondary metabolite production in Penicillium species.</title>
        <authorList>
            <person name="Nielsen J.C."/>
            <person name="Grijseels S."/>
            <person name="Prigent S."/>
            <person name="Ji B."/>
            <person name="Dainat J."/>
            <person name="Nielsen K.F."/>
            <person name="Frisvad J.C."/>
            <person name="Workman M."/>
            <person name="Nielsen J."/>
        </authorList>
    </citation>
    <scope>NUCLEOTIDE SEQUENCE [LARGE SCALE GENOMIC DNA]</scope>
    <source>
        <strain evidence="9">IBT 31811</strain>
    </source>
</reference>
<dbReference type="PANTHER" id="PTHR33048:SF146">
    <property type="entry name" value="INTEGRAL MEMBRANE PROTEIN"/>
    <property type="match status" value="1"/>
</dbReference>
<dbReference type="Proteomes" id="UP000191672">
    <property type="component" value="Unassembled WGS sequence"/>
</dbReference>
<comment type="subcellular location">
    <subcellularLocation>
        <location evidence="1">Membrane</location>
        <topology evidence="1">Multi-pass membrane protein</topology>
    </subcellularLocation>
</comment>
<organism evidence="8 9">
    <name type="scientific">Penicillium antarcticum</name>
    <dbReference type="NCBI Taxonomy" id="416450"/>
    <lineage>
        <taxon>Eukaryota</taxon>
        <taxon>Fungi</taxon>
        <taxon>Dikarya</taxon>
        <taxon>Ascomycota</taxon>
        <taxon>Pezizomycotina</taxon>
        <taxon>Eurotiomycetes</taxon>
        <taxon>Eurotiomycetidae</taxon>
        <taxon>Eurotiales</taxon>
        <taxon>Aspergillaceae</taxon>
        <taxon>Penicillium</taxon>
    </lineage>
</organism>
<evidence type="ECO:0000256" key="4">
    <source>
        <dbReference type="ARBA" id="ARBA00023136"/>
    </source>
</evidence>
<feature type="domain" description="Rhodopsin" evidence="7">
    <location>
        <begin position="60"/>
        <end position="173"/>
    </location>
</feature>
<dbReference type="EMBL" id="MDYN01000011">
    <property type="protein sequence ID" value="OQD84937.1"/>
    <property type="molecule type" value="Genomic_DNA"/>
</dbReference>
<gene>
    <name evidence="8" type="ORF">PENANT_c011G05933</name>
</gene>
<comment type="caution">
    <text evidence="8">The sequence shown here is derived from an EMBL/GenBank/DDBJ whole genome shotgun (WGS) entry which is preliminary data.</text>
</comment>
<evidence type="ECO:0000256" key="1">
    <source>
        <dbReference type="ARBA" id="ARBA00004141"/>
    </source>
</evidence>
<dbReference type="AlphaFoldDB" id="A0A1V6Q7C2"/>
<feature type="transmembrane region" description="Helical" evidence="6">
    <location>
        <begin position="20"/>
        <end position="41"/>
    </location>
</feature>
<comment type="similarity">
    <text evidence="5">Belongs to the SAT4 family.</text>
</comment>
<dbReference type="PANTHER" id="PTHR33048">
    <property type="entry name" value="PTH11-LIKE INTEGRAL MEMBRANE PROTEIN (AFU_ORTHOLOGUE AFUA_5G11245)"/>
    <property type="match status" value="1"/>
</dbReference>
<sequence length="184" mass="20079">MGWVYNATPEVEASSQYRLILGVCLSLTVLMVITVSLRLFIRAQSGRLAAADWVMAGSMVRRAWNIHVVGTCLPVGATFYGLAIFTIIFDVLIILLPIPLLLSLNIKTAQKAGVVCLFLLGLFTTICSILRLTQIQRVAFGDGNSTMLVLWGTIEFNVGNIVTCAPYLAPLLKGVVRDFRSNSD</sequence>
<accession>A0A1V6Q7C2</accession>
<keyword evidence="9" id="KW-1185">Reference proteome</keyword>
<keyword evidence="4 6" id="KW-0472">Membrane</keyword>
<keyword evidence="3 6" id="KW-1133">Transmembrane helix</keyword>
<evidence type="ECO:0000256" key="2">
    <source>
        <dbReference type="ARBA" id="ARBA00022692"/>
    </source>
</evidence>
<evidence type="ECO:0000313" key="8">
    <source>
        <dbReference type="EMBL" id="OQD84937.1"/>
    </source>
</evidence>
<evidence type="ECO:0000259" key="7">
    <source>
        <dbReference type="Pfam" id="PF20684"/>
    </source>
</evidence>
<evidence type="ECO:0000256" key="3">
    <source>
        <dbReference type="ARBA" id="ARBA00022989"/>
    </source>
</evidence>
<name>A0A1V6Q7C2_9EURO</name>
<evidence type="ECO:0000313" key="9">
    <source>
        <dbReference type="Proteomes" id="UP000191672"/>
    </source>
</evidence>